<feature type="compositionally biased region" description="Polar residues" evidence="1">
    <location>
        <begin position="21"/>
        <end position="30"/>
    </location>
</feature>
<gene>
    <name evidence="2" type="ORF">FGO68_gene3348</name>
</gene>
<dbReference type="Proteomes" id="UP000785679">
    <property type="component" value="Unassembled WGS sequence"/>
</dbReference>
<feature type="compositionally biased region" description="Polar residues" evidence="1">
    <location>
        <begin position="1"/>
        <end position="14"/>
    </location>
</feature>
<evidence type="ECO:0000313" key="2">
    <source>
        <dbReference type="EMBL" id="TNV77519.1"/>
    </source>
</evidence>
<reference evidence="2" key="1">
    <citation type="submission" date="2019-06" db="EMBL/GenBank/DDBJ databases">
        <authorList>
            <person name="Zheng W."/>
        </authorList>
    </citation>
    <scope>NUCLEOTIDE SEQUENCE</scope>
    <source>
        <strain evidence="2">QDHG01</strain>
    </source>
</reference>
<name>A0A8J8NMF5_HALGN</name>
<dbReference type="EMBL" id="RRYP01011772">
    <property type="protein sequence ID" value="TNV77519.1"/>
    <property type="molecule type" value="Genomic_DNA"/>
</dbReference>
<evidence type="ECO:0000256" key="1">
    <source>
        <dbReference type="SAM" id="MobiDB-lite"/>
    </source>
</evidence>
<accession>A0A8J8NMF5</accession>
<keyword evidence="3" id="KW-1185">Reference proteome</keyword>
<sequence>MESTPDQSIASNQGVERENPSSDQELSDLSTCVYKESPHEFATSPQGQGGEKSTTDTNNQQPYKQPSEMTIVLGPEQELLPQQIQDQKYLRASSSAFSINQILEYHTEKAQQQIYQAPKLSSIGWWGAQATIFMRHGVAEAKRRFIPIEEYYRYEILQHQKFKEMRLQSFSQTESRLKKESSYITCLINQLDNQSIKKNFEGILKNSNFLSPDRKAIAMNNFKQIIFQTEACEKLWLGCNASELALDIYEPAPYQKLERQTFVFDNSQQILEALLNECTLKIDEEINNQKNCYNLIFFLASVNFALSQ</sequence>
<comment type="caution">
    <text evidence="2">The sequence shown here is derived from an EMBL/GenBank/DDBJ whole genome shotgun (WGS) entry which is preliminary data.</text>
</comment>
<dbReference type="AlphaFoldDB" id="A0A8J8NMF5"/>
<evidence type="ECO:0000313" key="3">
    <source>
        <dbReference type="Proteomes" id="UP000785679"/>
    </source>
</evidence>
<protein>
    <submittedName>
        <fullName evidence="2">Uncharacterized protein</fullName>
    </submittedName>
</protein>
<proteinExistence type="predicted"/>
<organism evidence="2 3">
    <name type="scientific">Halteria grandinella</name>
    <dbReference type="NCBI Taxonomy" id="5974"/>
    <lineage>
        <taxon>Eukaryota</taxon>
        <taxon>Sar</taxon>
        <taxon>Alveolata</taxon>
        <taxon>Ciliophora</taxon>
        <taxon>Intramacronucleata</taxon>
        <taxon>Spirotrichea</taxon>
        <taxon>Stichotrichia</taxon>
        <taxon>Sporadotrichida</taxon>
        <taxon>Halteriidae</taxon>
        <taxon>Halteria</taxon>
    </lineage>
</organism>
<feature type="compositionally biased region" description="Polar residues" evidence="1">
    <location>
        <begin position="43"/>
        <end position="64"/>
    </location>
</feature>
<feature type="region of interest" description="Disordered" evidence="1">
    <location>
        <begin position="1"/>
        <end position="64"/>
    </location>
</feature>